<evidence type="ECO:0000313" key="3">
    <source>
        <dbReference type="Proteomes" id="UP000245119"/>
    </source>
</evidence>
<dbReference type="OrthoDB" id="245697at2759"/>
<dbReference type="AlphaFoldDB" id="A0A2T7PIV0"/>
<dbReference type="SMART" id="SM00325">
    <property type="entry name" value="RhoGEF"/>
    <property type="match status" value="1"/>
</dbReference>
<dbReference type="InterPro" id="IPR000219">
    <property type="entry name" value="DH_dom"/>
</dbReference>
<keyword evidence="3" id="KW-1185">Reference proteome</keyword>
<dbReference type="Pfam" id="PF00169">
    <property type="entry name" value="PH"/>
    <property type="match status" value="1"/>
</dbReference>
<dbReference type="InterPro" id="IPR011993">
    <property type="entry name" value="PH-like_dom_sf"/>
</dbReference>
<dbReference type="PROSITE" id="PS50010">
    <property type="entry name" value="DH_2"/>
    <property type="match status" value="1"/>
</dbReference>
<dbReference type="SMART" id="SM00233">
    <property type="entry name" value="PH"/>
    <property type="match status" value="1"/>
</dbReference>
<comment type="caution">
    <text evidence="2">The sequence shown here is derived from an EMBL/GenBank/DDBJ whole genome shotgun (WGS) entry which is preliminary data.</text>
</comment>
<proteinExistence type="predicted"/>
<dbReference type="InterPro" id="IPR001849">
    <property type="entry name" value="PH_domain"/>
</dbReference>
<dbReference type="CDD" id="cd00160">
    <property type="entry name" value="RhoGEF"/>
    <property type="match status" value="1"/>
</dbReference>
<feature type="domain" description="DH" evidence="1">
    <location>
        <begin position="43"/>
        <end position="219"/>
    </location>
</feature>
<evidence type="ECO:0000259" key="1">
    <source>
        <dbReference type="PROSITE" id="PS50010"/>
    </source>
</evidence>
<dbReference type="SUPFAM" id="SSF50729">
    <property type="entry name" value="PH domain-like"/>
    <property type="match status" value="1"/>
</dbReference>
<dbReference type="Gene3D" id="2.30.29.30">
    <property type="entry name" value="Pleckstrin-homology domain (PH domain)/Phosphotyrosine-binding domain (PTB)"/>
    <property type="match status" value="1"/>
</dbReference>
<name>A0A2T7PIV0_POMCA</name>
<protein>
    <recommendedName>
        <fullName evidence="1">DH domain-containing protein</fullName>
    </recommendedName>
</protein>
<organism evidence="2 3">
    <name type="scientific">Pomacea canaliculata</name>
    <name type="common">Golden apple snail</name>
    <dbReference type="NCBI Taxonomy" id="400727"/>
    <lineage>
        <taxon>Eukaryota</taxon>
        <taxon>Metazoa</taxon>
        <taxon>Spiralia</taxon>
        <taxon>Lophotrochozoa</taxon>
        <taxon>Mollusca</taxon>
        <taxon>Gastropoda</taxon>
        <taxon>Caenogastropoda</taxon>
        <taxon>Architaenioglossa</taxon>
        <taxon>Ampullarioidea</taxon>
        <taxon>Ampullariidae</taxon>
        <taxon>Pomacea</taxon>
    </lineage>
</organism>
<gene>
    <name evidence="2" type="ORF">C0Q70_04593</name>
</gene>
<dbReference type="Pfam" id="PF00621">
    <property type="entry name" value="RhoGEF"/>
    <property type="match status" value="1"/>
</dbReference>
<evidence type="ECO:0000313" key="2">
    <source>
        <dbReference type="EMBL" id="PVD33339.1"/>
    </source>
</evidence>
<dbReference type="EMBL" id="PZQS01000003">
    <property type="protein sequence ID" value="PVD33339.1"/>
    <property type="molecule type" value="Genomic_DNA"/>
</dbReference>
<dbReference type="SUPFAM" id="SSF48065">
    <property type="entry name" value="DBL homology domain (DH-domain)"/>
    <property type="match status" value="1"/>
</dbReference>
<dbReference type="PANTHER" id="PTHR12673">
    <property type="entry name" value="FACIOGENITAL DYSPLASIA PROTEIN"/>
    <property type="match status" value="1"/>
</dbReference>
<dbReference type="InterPro" id="IPR035899">
    <property type="entry name" value="DBL_dom_sf"/>
</dbReference>
<accession>A0A2T7PIV0</accession>
<dbReference type="Proteomes" id="UP000245119">
    <property type="component" value="Linkage Group LG3"/>
</dbReference>
<dbReference type="PANTHER" id="PTHR12673:SF159">
    <property type="entry name" value="LD03170P"/>
    <property type="match status" value="1"/>
</dbReference>
<dbReference type="GO" id="GO:0005737">
    <property type="term" value="C:cytoplasm"/>
    <property type="evidence" value="ECO:0007669"/>
    <property type="project" value="TreeGrafter"/>
</dbReference>
<reference evidence="2 3" key="1">
    <citation type="submission" date="2018-04" db="EMBL/GenBank/DDBJ databases">
        <title>The genome of golden apple snail Pomacea canaliculata provides insight into stress tolerance and invasive adaptation.</title>
        <authorList>
            <person name="Liu C."/>
            <person name="Liu B."/>
            <person name="Ren Y."/>
            <person name="Zhang Y."/>
            <person name="Wang H."/>
            <person name="Li S."/>
            <person name="Jiang F."/>
            <person name="Yin L."/>
            <person name="Zhang G."/>
            <person name="Qian W."/>
            <person name="Fan W."/>
        </authorList>
    </citation>
    <scope>NUCLEOTIDE SEQUENCE [LARGE SCALE GENOMIC DNA]</scope>
    <source>
        <strain evidence="2">SZHN2017</strain>
        <tissue evidence="2">Muscle</tissue>
    </source>
</reference>
<dbReference type="InterPro" id="IPR051092">
    <property type="entry name" value="FYVE_RhoGEF_PH"/>
</dbReference>
<sequence>MGTIISAFWICTELTGRDLGDGVSFAASPAETAVQENSKQERRRCEIIKELIETEKTYLNHLDIIHKFFYSPLKEKEDIIPKDAHLVLFRNIEQIREVNRTLLEVMEQSTVGQAFRHLGPFLKLYATYANNHMQALDVLQEWRQKKPEFADFIATQESRPELMMLSIDALLIMPVQRIPRYRLLLEDLLEHTHKKDPDYLQLKEATQQIGKITMHINEDIRKHENFQKMLAIQKCFDSSAPQILKPGRLFLKEGPLKKASRKGGNYHERMFYLFNDMLLYGKPRLLDSGGKSYICCCVLPIKHCCLENCGCVFKITCKEERLVLFSDEIGVAQSWIDAMEMAIRKAKSDSLTLRKPSSRRIPLRGRLLRTHQKSWDLEV</sequence>
<dbReference type="GO" id="GO:0005085">
    <property type="term" value="F:guanyl-nucleotide exchange factor activity"/>
    <property type="evidence" value="ECO:0007669"/>
    <property type="project" value="InterPro"/>
</dbReference>
<dbReference type="Gene3D" id="1.20.900.10">
    <property type="entry name" value="Dbl homology (DH) domain"/>
    <property type="match status" value="1"/>
</dbReference>